<evidence type="ECO:0000313" key="3">
    <source>
        <dbReference type="Proteomes" id="UP001174691"/>
    </source>
</evidence>
<accession>A0AA38VNU7</accession>
<feature type="region of interest" description="Disordered" evidence="1">
    <location>
        <begin position="125"/>
        <end position="158"/>
    </location>
</feature>
<feature type="compositionally biased region" description="Polar residues" evidence="1">
    <location>
        <begin position="125"/>
        <end position="149"/>
    </location>
</feature>
<dbReference type="InterPro" id="IPR002745">
    <property type="entry name" value="Ptrans_KptA/Tpt1"/>
</dbReference>
<evidence type="ECO:0000313" key="2">
    <source>
        <dbReference type="EMBL" id="KAJ9143188.1"/>
    </source>
</evidence>
<feature type="region of interest" description="Disordered" evidence="1">
    <location>
        <begin position="23"/>
        <end position="53"/>
    </location>
</feature>
<dbReference type="Proteomes" id="UP001174691">
    <property type="component" value="Unassembled WGS sequence"/>
</dbReference>
<name>A0AA38VNU7_9PEZI</name>
<dbReference type="Pfam" id="PF01885">
    <property type="entry name" value="PTS_2-RNA"/>
    <property type="match status" value="1"/>
</dbReference>
<reference evidence="2" key="1">
    <citation type="submission" date="2022-07" db="EMBL/GenBank/DDBJ databases">
        <title>Fungi with potential for degradation of polypropylene.</title>
        <authorList>
            <person name="Gostincar C."/>
        </authorList>
    </citation>
    <scope>NUCLEOTIDE SEQUENCE</scope>
    <source>
        <strain evidence="2">EXF-13287</strain>
    </source>
</reference>
<feature type="region of interest" description="Disordered" evidence="1">
    <location>
        <begin position="299"/>
        <end position="332"/>
    </location>
</feature>
<feature type="compositionally biased region" description="Basic residues" evidence="1">
    <location>
        <begin position="301"/>
        <end position="312"/>
    </location>
</feature>
<proteinExistence type="predicted"/>
<organism evidence="2 3">
    <name type="scientific">Coniochaeta hoffmannii</name>
    <dbReference type="NCBI Taxonomy" id="91930"/>
    <lineage>
        <taxon>Eukaryota</taxon>
        <taxon>Fungi</taxon>
        <taxon>Dikarya</taxon>
        <taxon>Ascomycota</taxon>
        <taxon>Pezizomycotina</taxon>
        <taxon>Sordariomycetes</taxon>
        <taxon>Sordariomycetidae</taxon>
        <taxon>Coniochaetales</taxon>
        <taxon>Coniochaetaceae</taxon>
        <taxon>Coniochaeta</taxon>
    </lineage>
</organism>
<gene>
    <name evidence="2" type="ORF">NKR19_g6948</name>
</gene>
<dbReference type="GO" id="GO:0016740">
    <property type="term" value="F:transferase activity"/>
    <property type="evidence" value="ECO:0007669"/>
    <property type="project" value="InterPro"/>
</dbReference>
<evidence type="ECO:0000256" key="1">
    <source>
        <dbReference type="SAM" id="MobiDB-lite"/>
    </source>
</evidence>
<dbReference type="AlphaFoldDB" id="A0AA38VNU7"/>
<dbReference type="EMBL" id="JANBVN010000115">
    <property type="protein sequence ID" value="KAJ9143188.1"/>
    <property type="molecule type" value="Genomic_DNA"/>
</dbReference>
<keyword evidence="3" id="KW-1185">Reference proteome</keyword>
<protein>
    <submittedName>
        <fullName evidence="2">Uncharacterized protein</fullName>
    </submittedName>
</protein>
<comment type="caution">
    <text evidence="2">The sequence shown here is derived from an EMBL/GenBank/DDBJ whole genome shotgun (WGS) entry which is preliminary data.</text>
</comment>
<sequence length="332" mass="35199">MAAAVLVPMSTISLNGGVLPSSAITGHHSPRHGRSRGASISKGKGGRGRGYSLVDDRETTVSKAIVFVLKRAATVQEDDKDGSDEDDDKILADANGWVDVDDVLSHPKVSALGVTLTELQELVSSSTTASKTRQLSLRQLPNSDPSDPSSYEIRRAPKLPTVPAQTLQTPSPTWTKITASTPDLPEFILHETSYPKYHLILTSGSIKRAGGQPFLSFAPVSEDLSNPSSSAADVSIWIHLPSTLASRPDITWQRTDSGAVVTADEVPKALWKRAVARRGDLGVLFEDGEVRKEVPFGLRGKGAKAKKGKGVLKSRGGEADDGSDSASASADE</sequence>